<sequence length="163" mass="17386">MAPVPVHLHRPEPTSQGPAIAANERAETTKRLKTLYWFKHRRRRRHPSQLKVRRTARAVAHRLGLAHGQQGGRACQSVETKDAALEVVVATALVLDGVGGVAGNMAFGARVPLDIGGSAKVIHCEDFLGATVPLTTAVNSTSLRLLDSWGAQLSVAKTAESST</sequence>
<accession>A0A8H4W6D6</accession>
<evidence type="ECO:0000313" key="1">
    <source>
        <dbReference type="EMBL" id="KAF4635968.1"/>
    </source>
</evidence>
<gene>
    <name evidence="1" type="ORF">G7Y89_g2123</name>
</gene>
<reference evidence="1 2" key="1">
    <citation type="submission" date="2020-03" db="EMBL/GenBank/DDBJ databases">
        <title>Draft Genome Sequence of Cudoniella acicularis.</title>
        <authorList>
            <person name="Buettner E."/>
            <person name="Kellner H."/>
        </authorList>
    </citation>
    <scope>NUCLEOTIDE SEQUENCE [LARGE SCALE GENOMIC DNA]</scope>
    <source>
        <strain evidence="1 2">DSM 108380</strain>
    </source>
</reference>
<organism evidence="1 2">
    <name type="scientific">Cudoniella acicularis</name>
    <dbReference type="NCBI Taxonomy" id="354080"/>
    <lineage>
        <taxon>Eukaryota</taxon>
        <taxon>Fungi</taxon>
        <taxon>Dikarya</taxon>
        <taxon>Ascomycota</taxon>
        <taxon>Pezizomycotina</taxon>
        <taxon>Leotiomycetes</taxon>
        <taxon>Helotiales</taxon>
        <taxon>Tricladiaceae</taxon>
        <taxon>Cudoniella</taxon>
    </lineage>
</organism>
<dbReference type="AlphaFoldDB" id="A0A8H4W6D6"/>
<evidence type="ECO:0000313" key="2">
    <source>
        <dbReference type="Proteomes" id="UP000566819"/>
    </source>
</evidence>
<proteinExistence type="predicted"/>
<dbReference type="Proteomes" id="UP000566819">
    <property type="component" value="Unassembled WGS sequence"/>
</dbReference>
<dbReference type="EMBL" id="JAAMPI010000090">
    <property type="protein sequence ID" value="KAF4635968.1"/>
    <property type="molecule type" value="Genomic_DNA"/>
</dbReference>
<comment type="caution">
    <text evidence="1">The sequence shown here is derived from an EMBL/GenBank/DDBJ whole genome shotgun (WGS) entry which is preliminary data.</text>
</comment>
<protein>
    <submittedName>
        <fullName evidence="1">Uncharacterized protein</fullName>
    </submittedName>
</protein>
<name>A0A8H4W6D6_9HELO</name>
<keyword evidence="2" id="KW-1185">Reference proteome</keyword>